<name>A0A1X6XL75_9MICO</name>
<feature type="compositionally biased region" description="Polar residues" evidence="1">
    <location>
        <begin position="98"/>
        <end position="107"/>
    </location>
</feature>
<dbReference type="Proteomes" id="UP000196581">
    <property type="component" value="Unassembled WGS sequence"/>
</dbReference>
<gene>
    <name evidence="2" type="ORF">FM105_12195</name>
</gene>
<proteinExistence type="predicted"/>
<dbReference type="AlphaFoldDB" id="A0A1X6XL75"/>
<reference evidence="3" key="1">
    <citation type="submission" date="2017-02" db="EMBL/GenBank/DDBJ databases">
        <authorList>
            <person name="Dridi B."/>
        </authorList>
    </citation>
    <scope>NUCLEOTIDE SEQUENCE [LARGE SCALE GENOMIC DNA]</scope>
    <source>
        <strain evidence="3">B Co 03.10</strain>
    </source>
</reference>
<feature type="compositionally biased region" description="Basic residues" evidence="1">
    <location>
        <begin position="27"/>
        <end position="42"/>
    </location>
</feature>
<feature type="compositionally biased region" description="Basic and acidic residues" evidence="1">
    <location>
        <begin position="43"/>
        <end position="53"/>
    </location>
</feature>
<protein>
    <submittedName>
        <fullName evidence="2">Uncharacterized protein</fullName>
    </submittedName>
</protein>
<keyword evidence="3" id="KW-1185">Reference proteome</keyword>
<feature type="region of interest" description="Disordered" evidence="1">
    <location>
        <begin position="27"/>
        <end position="107"/>
    </location>
</feature>
<evidence type="ECO:0000313" key="2">
    <source>
        <dbReference type="EMBL" id="SLN00085.1"/>
    </source>
</evidence>
<evidence type="ECO:0000256" key="1">
    <source>
        <dbReference type="SAM" id="MobiDB-lite"/>
    </source>
</evidence>
<organism evidence="2 3">
    <name type="scientific">Brevibacterium yomogidense</name>
    <dbReference type="NCBI Taxonomy" id="946573"/>
    <lineage>
        <taxon>Bacteria</taxon>
        <taxon>Bacillati</taxon>
        <taxon>Actinomycetota</taxon>
        <taxon>Actinomycetes</taxon>
        <taxon>Micrococcales</taxon>
        <taxon>Brevibacteriaceae</taxon>
        <taxon>Brevibacterium</taxon>
    </lineage>
</organism>
<sequence>MLMLVLVRVLGPSLGVRVLCLTLRVPVRGRRNGRRGGAHGSRRRMEDADDGTRPRTSLQEDPGQRRRWVRDGPTFSFTGCRRASPSTQTELSTRAEPSAQTEHSPQT</sequence>
<accession>A0A1X6XL75</accession>
<dbReference type="EMBL" id="FWFF01000019">
    <property type="protein sequence ID" value="SLN00085.1"/>
    <property type="molecule type" value="Genomic_DNA"/>
</dbReference>
<evidence type="ECO:0000313" key="3">
    <source>
        <dbReference type="Proteomes" id="UP000196581"/>
    </source>
</evidence>